<reference evidence="1 2" key="1">
    <citation type="submission" date="2016-10" db="EMBL/GenBank/DDBJ databases">
        <authorList>
            <person name="de Groot N.N."/>
        </authorList>
    </citation>
    <scope>NUCLEOTIDE SEQUENCE [LARGE SCALE GENOMIC DNA]</scope>
    <source>
        <strain evidence="1 2">RK1</strain>
    </source>
</reference>
<organism evidence="1 2">
    <name type="scientific">Parapedobacter indicus</name>
    <dbReference type="NCBI Taxonomy" id="1477437"/>
    <lineage>
        <taxon>Bacteria</taxon>
        <taxon>Pseudomonadati</taxon>
        <taxon>Bacteroidota</taxon>
        <taxon>Sphingobacteriia</taxon>
        <taxon>Sphingobacteriales</taxon>
        <taxon>Sphingobacteriaceae</taxon>
        <taxon>Parapedobacter</taxon>
    </lineage>
</organism>
<dbReference type="EMBL" id="FOQO01000013">
    <property type="protein sequence ID" value="SFJ75578.1"/>
    <property type="molecule type" value="Genomic_DNA"/>
</dbReference>
<proteinExistence type="predicted"/>
<accession>A0A1I3TWC0</accession>
<dbReference type="Proteomes" id="UP000198670">
    <property type="component" value="Unassembled WGS sequence"/>
</dbReference>
<protein>
    <submittedName>
        <fullName evidence="1">Uncharacterized protein</fullName>
    </submittedName>
</protein>
<name>A0A1I3TWC0_9SPHI</name>
<evidence type="ECO:0000313" key="1">
    <source>
        <dbReference type="EMBL" id="SFJ75578.1"/>
    </source>
</evidence>
<dbReference type="AlphaFoldDB" id="A0A1I3TWC0"/>
<keyword evidence="2" id="KW-1185">Reference proteome</keyword>
<gene>
    <name evidence="1" type="ORF">SAMN05444682_113131</name>
</gene>
<dbReference type="RefSeq" id="WP_090631327.1">
    <property type="nucleotide sequence ID" value="NZ_FOQO01000013.1"/>
</dbReference>
<sequence>MENNPLVLYHRWFKDQYIVWADRIAAAAMDSFDALYEESIRIFGAAVEEAHNFIPPDGRSSGIEEMYVRGTHALRLLSYIEQTVAKRNVGITALIASLLFEVTEDHKPSLLDEAQYQKELDQARSSYHQAMAAGDPDSIAACEGYLKTLEEDQEARLFMNETWESFSKTLFNLHTIAAFEAV</sequence>
<evidence type="ECO:0000313" key="2">
    <source>
        <dbReference type="Proteomes" id="UP000198670"/>
    </source>
</evidence>